<dbReference type="InterPro" id="IPR009732">
    <property type="entry name" value="DUF1304"/>
</dbReference>
<dbReference type="PANTHER" id="PTHR38446:SF1">
    <property type="entry name" value="BLL0914 PROTEIN"/>
    <property type="match status" value="1"/>
</dbReference>
<gene>
    <name evidence="2" type="ORF">HXK24_03050</name>
</gene>
<sequence length="126" mass="13611">MGPFNGVGVIFALGAAALHVVIFYLESFAWTSDGTLKAFNMTKEEAESTEKIAFNQGFYNLFLAIEVFVGVFLMATRNPAGKALVTFAVCSMAFAAILLYVTSPDKRSAAIKQAIFPIMALCNLIL</sequence>
<keyword evidence="1" id="KW-0472">Membrane</keyword>
<evidence type="ECO:0000256" key="1">
    <source>
        <dbReference type="SAM" id="Phobius"/>
    </source>
</evidence>
<organism evidence="2 3">
    <name type="scientific">Lancefieldella parvula</name>
    <dbReference type="NCBI Taxonomy" id="1382"/>
    <lineage>
        <taxon>Bacteria</taxon>
        <taxon>Bacillati</taxon>
        <taxon>Actinomycetota</taxon>
        <taxon>Coriobacteriia</taxon>
        <taxon>Coriobacteriales</taxon>
        <taxon>Atopobiaceae</taxon>
        <taxon>Lancefieldella</taxon>
    </lineage>
</organism>
<dbReference type="PANTHER" id="PTHR38446">
    <property type="entry name" value="BLL0914 PROTEIN"/>
    <property type="match status" value="1"/>
</dbReference>
<accession>A0A9D6ABI0</accession>
<keyword evidence="1" id="KW-0812">Transmembrane</keyword>
<feature type="transmembrane region" description="Helical" evidence="1">
    <location>
        <begin position="83"/>
        <end position="102"/>
    </location>
</feature>
<dbReference type="EMBL" id="JABZGU010000050">
    <property type="protein sequence ID" value="MBF4802789.1"/>
    <property type="molecule type" value="Genomic_DNA"/>
</dbReference>
<feature type="transmembrane region" description="Helical" evidence="1">
    <location>
        <begin position="58"/>
        <end position="77"/>
    </location>
</feature>
<comment type="caution">
    <text evidence="2">The sequence shown here is derived from an EMBL/GenBank/DDBJ whole genome shotgun (WGS) entry which is preliminary data.</text>
</comment>
<keyword evidence="1" id="KW-1133">Transmembrane helix</keyword>
<feature type="transmembrane region" description="Helical" evidence="1">
    <location>
        <begin position="6"/>
        <end position="25"/>
    </location>
</feature>
<name>A0A9D6ABI0_9ACTN</name>
<proteinExistence type="predicted"/>
<evidence type="ECO:0000313" key="2">
    <source>
        <dbReference type="EMBL" id="MBF4802789.1"/>
    </source>
</evidence>
<dbReference type="AlphaFoldDB" id="A0A9D6ABI0"/>
<reference evidence="2" key="1">
    <citation type="submission" date="2020-04" db="EMBL/GenBank/DDBJ databases">
        <title>Deep metagenomics examines the oral microbiome during advanced dental caries in children, revealing novel taxa and co-occurrences with host molecules.</title>
        <authorList>
            <person name="Baker J.L."/>
            <person name="Morton J.T."/>
            <person name="Dinis M."/>
            <person name="Alvarez R."/>
            <person name="Tran N.C."/>
            <person name="Knight R."/>
            <person name="Edlund A."/>
        </authorList>
    </citation>
    <scope>NUCLEOTIDE SEQUENCE</scope>
    <source>
        <strain evidence="2">JCVI_3_bin.11</strain>
    </source>
</reference>
<dbReference type="Pfam" id="PF06993">
    <property type="entry name" value="DUF1304"/>
    <property type="match status" value="1"/>
</dbReference>
<protein>
    <submittedName>
        <fullName evidence="2">DUF1304 domain-containing protein</fullName>
    </submittedName>
</protein>
<dbReference type="Proteomes" id="UP000787322">
    <property type="component" value="Unassembled WGS sequence"/>
</dbReference>
<evidence type="ECO:0000313" key="3">
    <source>
        <dbReference type="Proteomes" id="UP000787322"/>
    </source>
</evidence>